<evidence type="ECO:0000256" key="1">
    <source>
        <dbReference type="SAM" id="SignalP"/>
    </source>
</evidence>
<keyword evidence="1" id="KW-0732">Signal</keyword>
<feature type="chain" id="PRO_5012942450" evidence="1">
    <location>
        <begin position="20"/>
        <end position="223"/>
    </location>
</feature>
<evidence type="ECO:0000313" key="3">
    <source>
        <dbReference type="Proteomes" id="UP000197446"/>
    </source>
</evidence>
<keyword evidence="3" id="KW-1185">Reference proteome</keyword>
<accession>A0A254NHT6</accession>
<feature type="signal peptide" evidence="1">
    <location>
        <begin position="1"/>
        <end position="19"/>
    </location>
</feature>
<dbReference type="RefSeq" id="WP_088482659.1">
    <property type="nucleotide sequence ID" value="NZ_NISI01000002.1"/>
</dbReference>
<evidence type="ECO:0000313" key="2">
    <source>
        <dbReference type="EMBL" id="OWR04523.1"/>
    </source>
</evidence>
<name>A0A254NHT6_9BURK</name>
<dbReference type="OrthoDB" id="8909600at2"/>
<protein>
    <submittedName>
        <fullName evidence="2">Uncharacterized protein</fullName>
    </submittedName>
</protein>
<sequence>MTKLLLTASLALAGLQAQADTLDFSNAAPAPSICAAAANGVGALTGCSDGSWINQSYGDIAGVLDVQYSQPLAASATSLRWWSTNYNNLYGVLWADGGDNPASYARVDLVPLAGHSITLTSLDLGAYSLTTRGTDLKVFDLGSNAELYSFVGPVGNGSISANTFNLGLTSTAGLRIEWRNSAYNVGLDNVVFLTSAVPEPANAALALAGLAVLGAAAARRRAG</sequence>
<organism evidence="2 3">
    <name type="scientific">Roseateles puraquae</name>
    <dbReference type="NCBI Taxonomy" id="431059"/>
    <lineage>
        <taxon>Bacteria</taxon>
        <taxon>Pseudomonadati</taxon>
        <taxon>Pseudomonadota</taxon>
        <taxon>Betaproteobacteria</taxon>
        <taxon>Burkholderiales</taxon>
        <taxon>Sphaerotilaceae</taxon>
        <taxon>Roseateles</taxon>
    </lineage>
</organism>
<comment type="caution">
    <text evidence="2">The sequence shown here is derived from an EMBL/GenBank/DDBJ whole genome shotgun (WGS) entry which is preliminary data.</text>
</comment>
<proteinExistence type="predicted"/>
<dbReference type="Proteomes" id="UP000197446">
    <property type="component" value="Unassembled WGS sequence"/>
</dbReference>
<dbReference type="AlphaFoldDB" id="A0A254NHT6"/>
<dbReference type="EMBL" id="NISI01000002">
    <property type="protein sequence ID" value="OWR04523.1"/>
    <property type="molecule type" value="Genomic_DNA"/>
</dbReference>
<gene>
    <name evidence="2" type="ORF">CDO81_08015</name>
</gene>
<reference evidence="2 3" key="1">
    <citation type="journal article" date="2007" name="Int. J. Syst. Evol. Microbiol.">
        <title>Description of Pelomonas aquatica sp. nov. and Pelomonas puraquae sp. nov., isolated from industrial and haemodialysis water.</title>
        <authorList>
            <person name="Gomila M."/>
            <person name="Bowien B."/>
            <person name="Falsen E."/>
            <person name="Moore E.R."/>
            <person name="Lalucat J."/>
        </authorList>
    </citation>
    <scope>NUCLEOTIDE SEQUENCE [LARGE SCALE GENOMIC DNA]</scope>
    <source>
        <strain evidence="2 3">CCUG 52769</strain>
    </source>
</reference>